<dbReference type="FunFam" id="3.30.230.70:FF:000001">
    <property type="entry name" value="Polyribonucleotide nucleotidyltransferase"/>
    <property type="match status" value="1"/>
</dbReference>
<dbReference type="Proteomes" id="UP000231503">
    <property type="component" value="Unassembled WGS sequence"/>
</dbReference>
<evidence type="ECO:0000256" key="6">
    <source>
        <dbReference type="ARBA" id="ARBA00022842"/>
    </source>
</evidence>
<evidence type="ECO:0000256" key="4">
    <source>
        <dbReference type="ARBA" id="ARBA00022695"/>
    </source>
</evidence>
<dbReference type="CDD" id="cd04472">
    <property type="entry name" value="S1_PNPase"/>
    <property type="match status" value="1"/>
</dbReference>
<protein>
    <recommendedName>
        <fullName evidence="8">Polyribonucleotide nucleotidyltransferase</fullName>
        <ecNumber evidence="8">2.7.7.8</ecNumber>
    </recommendedName>
    <alternativeName>
        <fullName evidence="8">Polynucleotide phosphorylase</fullName>
        <shortName evidence="8">PNPase</shortName>
    </alternativeName>
</protein>
<dbReference type="AlphaFoldDB" id="A0A2H0TDF4"/>
<proteinExistence type="inferred from homology"/>
<dbReference type="SUPFAM" id="SSF54791">
    <property type="entry name" value="Eukaryotic type KH-domain (KH-domain type I)"/>
    <property type="match status" value="1"/>
</dbReference>
<dbReference type="Pfam" id="PF00013">
    <property type="entry name" value="KH_1"/>
    <property type="match status" value="1"/>
</dbReference>
<comment type="subcellular location">
    <subcellularLocation>
        <location evidence="8">Cytoplasm</location>
    </subcellularLocation>
</comment>
<dbReference type="InterPro" id="IPR012162">
    <property type="entry name" value="PNPase"/>
</dbReference>
<dbReference type="PROSITE" id="PS50126">
    <property type="entry name" value="S1"/>
    <property type="match status" value="1"/>
</dbReference>
<reference evidence="12" key="1">
    <citation type="submission" date="2017-09" db="EMBL/GenBank/DDBJ databases">
        <title>Depth-based differentiation of microbial function through sediment-hosted aquifers and enrichment of novel symbionts in the deep terrestrial subsurface.</title>
        <authorList>
            <person name="Probst A.J."/>
            <person name="Ladd B."/>
            <person name="Jarett J.K."/>
            <person name="Geller-Mcgrath D.E."/>
            <person name="Sieber C.M.K."/>
            <person name="Emerson J.B."/>
            <person name="Anantharaman K."/>
            <person name="Thomas B.C."/>
            <person name="Malmstrom R."/>
            <person name="Stieglmeier M."/>
            <person name="Klingl A."/>
            <person name="Woyke T."/>
            <person name="Ryan C.M."/>
            <person name="Banfield J.F."/>
        </authorList>
    </citation>
    <scope>NUCLEOTIDE SEQUENCE [LARGE SCALE GENOMIC DNA]</scope>
</reference>
<dbReference type="PIRSF" id="PIRSF005499">
    <property type="entry name" value="PNPase"/>
    <property type="match status" value="1"/>
</dbReference>
<dbReference type="GO" id="GO:0003723">
    <property type="term" value="F:RNA binding"/>
    <property type="evidence" value="ECO:0007669"/>
    <property type="project" value="UniProtKB-UniRule"/>
</dbReference>
<keyword evidence="7 8" id="KW-0694">RNA-binding</keyword>
<dbReference type="PANTHER" id="PTHR11252">
    <property type="entry name" value="POLYRIBONUCLEOTIDE NUCLEOTIDYLTRANSFERASE"/>
    <property type="match status" value="1"/>
</dbReference>
<keyword evidence="6 8" id="KW-0460">Magnesium</keyword>
<dbReference type="SMART" id="SM00316">
    <property type="entry name" value="S1"/>
    <property type="match status" value="1"/>
</dbReference>
<keyword evidence="3 8" id="KW-0808">Transferase</keyword>
<dbReference type="Pfam" id="PF03726">
    <property type="entry name" value="PNPase"/>
    <property type="match status" value="1"/>
</dbReference>
<dbReference type="GO" id="GO:0000175">
    <property type="term" value="F:3'-5'-RNA exonuclease activity"/>
    <property type="evidence" value="ECO:0007669"/>
    <property type="project" value="TreeGrafter"/>
</dbReference>
<dbReference type="InterPro" id="IPR015847">
    <property type="entry name" value="ExoRNase_PH_dom2"/>
</dbReference>
<dbReference type="GO" id="GO:0006402">
    <property type="term" value="P:mRNA catabolic process"/>
    <property type="evidence" value="ECO:0007669"/>
    <property type="project" value="UniProtKB-UniRule"/>
</dbReference>
<evidence type="ECO:0000256" key="5">
    <source>
        <dbReference type="ARBA" id="ARBA00022723"/>
    </source>
</evidence>
<dbReference type="GO" id="GO:0004654">
    <property type="term" value="F:polyribonucleotide nucleotidyltransferase activity"/>
    <property type="evidence" value="ECO:0007669"/>
    <property type="project" value="UniProtKB-UniRule"/>
</dbReference>
<dbReference type="InterPro" id="IPR027408">
    <property type="entry name" value="PNPase/RNase_PH_dom_sf"/>
</dbReference>
<dbReference type="InterPro" id="IPR036612">
    <property type="entry name" value="KH_dom_type_1_sf"/>
</dbReference>
<dbReference type="EMBL" id="PFCO01000005">
    <property type="protein sequence ID" value="PIR69571.1"/>
    <property type="molecule type" value="Genomic_DNA"/>
</dbReference>
<dbReference type="Gene3D" id="3.30.230.70">
    <property type="entry name" value="GHMP Kinase, N-terminal domain"/>
    <property type="match status" value="2"/>
</dbReference>
<feature type="region of interest" description="Disordered" evidence="9">
    <location>
        <begin position="683"/>
        <end position="720"/>
    </location>
</feature>
<dbReference type="SUPFAM" id="SSF46915">
    <property type="entry name" value="Polynucleotide phosphorylase/guanosine pentaphosphate synthase (PNPase/GPSI), domain 3"/>
    <property type="match status" value="1"/>
</dbReference>
<evidence type="ECO:0000256" key="3">
    <source>
        <dbReference type="ARBA" id="ARBA00022679"/>
    </source>
</evidence>
<dbReference type="FunFam" id="3.30.1370.10:FF:000001">
    <property type="entry name" value="Polyribonucleotide nucleotidyltransferase"/>
    <property type="match status" value="1"/>
</dbReference>
<evidence type="ECO:0000256" key="8">
    <source>
        <dbReference type="HAMAP-Rule" id="MF_01595"/>
    </source>
</evidence>
<dbReference type="InterPro" id="IPR004087">
    <property type="entry name" value="KH_dom"/>
</dbReference>
<dbReference type="SMART" id="SM00322">
    <property type="entry name" value="KH"/>
    <property type="match status" value="1"/>
</dbReference>
<feature type="binding site" evidence="8">
    <location>
        <position position="492"/>
    </location>
    <ligand>
        <name>Mg(2+)</name>
        <dbReference type="ChEBI" id="CHEBI:18420"/>
    </ligand>
</feature>
<organism evidence="11 12">
    <name type="scientific">Candidatus Niyogibacteria bacterium CG10_big_fil_rev_8_21_14_0_10_46_36</name>
    <dbReference type="NCBI Taxonomy" id="1974726"/>
    <lineage>
        <taxon>Bacteria</taxon>
        <taxon>Candidatus Niyogiibacteriota</taxon>
    </lineage>
</organism>
<comment type="cofactor">
    <cofactor evidence="8">
        <name>Mg(2+)</name>
        <dbReference type="ChEBI" id="CHEBI:18420"/>
    </cofactor>
</comment>
<dbReference type="GO" id="GO:0000287">
    <property type="term" value="F:magnesium ion binding"/>
    <property type="evidence" value="ECO:0007669"/>
    <property type="project" value="UniProtKB-UniRule"/>
</dbReference>
<evidence type="ECO:0000259" key="10">
    <source>
        <dbReference type="PROSITE" id="PS50126"/>
    </source>
</evidence>
<evidence type="ECO:0000313" key="11">
    <source>
        <dbReference type="EMBL" id="PIR69571.1"/>
    </source>
</evidence>
<dbReference type="FunFam" id="3.30.230.70:FF:000002">
    <property type="entry name" value="Polyribonucleotide nucleotidyltransferase"/>
    <property type="match status" value="1"/>
</dbReference>
<dbReference type="NCBIfam" id="NF008805">
    <property type="entry name" value="PRK11824.1"/>
    <property type="match status" value="1"/>
</dbReference>
<dbReference type="Pfam" id="PF00575">
    <property type="entry name" value="S1"/>
    <property type="match status" value="1"/>
</dbReference>
<evidence type="ECO:0000313" key="12">
    <source>
        <dbReference type="Proteomes" id="UP000231503"/>
    </source>
</evidence>
<dbReference type="GO" id="GO:0006396">
    <property type="term" value="P:RNA processing"/>
    <property type="evidence" value="ECO:0007669"/>
    <property type="project" value="InterPro"/>
</dbReference>
<dbReference type="CDD" id="cd02393">
    <property type="entry name" value="KH-I_PNPase"/>
    <property type="match status" value="1"/>
</dbReference>
<dbReference type="PANTHER" id="PTHR11252:SF0">
    <property type="entry name" value="POLYRIBONUCLEOTIDE NUCLEOTIDYLTRANSFERASE 1, MITOCHONDRIAL"/>
    <property type="match status" value="1"/>
</dbReference>
<dbReference type="InterPro" id="IPR015848">
    <property type="entry name" value="PNPase_PH_RNA-bd_bac/org-type"/>
</dbReference>
<dbReference type="InterPro" id="IPR001247">
    <property type="entry name" value="ExoRNase_PH_dom1"/>
</dbReference>
<dbReference type="EC" id="2.7.7.8" evidence="8"/>
<comment type="catalytic activity">
    <reaction evidence="8">
        <text>RNA(n+1) + phosphate = RNA(n) + a ribonucleoside 5'-diphosphate</text>
        <dbReference type="Rhea" id="RHEA:22096"/>
        <dbReference type="Rhea" id="RHEA-COMP:14527"/>
        <dbReference type="Rhea" id="RHEA-COMP:17342"/>
        <dbReference type="ChEBI" id="CHEBI:43474"/>
        <dbReference type="ChEBI" id="CHEBI:57930"/>
        <dbReference type="ChEBI" id="CHEBI:140395"/>
        <dbReference type="EC" id="2.7.7.8"/>
    </reaction>
</comment>
<dbReference type="HAMAP" id="MF_01595">
    <property type="entry name" value="PNPase"/>
    <property type="match status" value="1"/>
</dbReference>
<feature type="binding site" evidence="8">
    <location>
        <position position="486"/>
    </location>
    <ligand>
        <name>Mg(2+)</name>
        <dbReference type="ChEBI" id="CHEBI:18420"/>
    </ligand>
</feature>
<keyword evidence="2 8" id="KW-0963">Cytoplasm</keyword>
<dbReference type="SUPFAM" id="SSF54211">
    <property type="entry name" value="Ribosomal protein S5 domain 2-like"/>
    <property type="match status" value="2"/>
</dbReference>
<feature type="domain" description="S1 motif" evidence="10">
    <location>
        <begin position="622"/>
        <end position="690"/>
    </location>
</feature>
<dbReference type="GO" id="GO:0005829">
    <property type="term" value="C:cytosol"/>
    <property type="evidence" value="ECO:0007669"/>
    <property type="project" value="TreeGrafter"/>
</dbReference>
<dbReference type="InterPro" id="IPR003029">
    <property type="entry name" value="S1_domain"/>
</dbReference>
<name>A0A2H0TDF4_9BACT</name>
<comment type="caution">
    <text evidence="11">The sequence shown here is derived from an EMBL/GenBank/DDBJ whole genome shotgun (WGS) entry which is preliminary data.</text>
</comment>
<dbReference type="SUPFAM" id="SSF55666">
    <property type="entry name" value="Ribonuclease PH domain 2-like"/>
    <property type="match status" value="2"/>
</dbReference>
<dbReference type="Pfam" id="PF01138">
    <property type="entry name" value="RNase_PH"/>
    <property type="match status" value="2"/>
</dbReference>
<evidence type="ECO:0000256" key="7">
    <source>
        <dbReference type="ARBA" id="ARBA00022884"/>
    </source>
</evidence>
<dbReference type="NCBIfam" id="TIGR03591">
    <property type="entry name" value="polynuc_phos"/>
    <property type="match status" value="1"/>
</dbReference>
<dbReference type="InterPro" id="IPR004088">
    <property type="entry name" value="KH_dom_type_1"/>
</dbReference>
<keyword evidence="5 8" id="KW-0479">Metal-binding</keyword>
<comment type="function">
    <text evidence="8">Involved in mRNA degradation. Catalyzes the phosphorolysis of single-stranded polyribonucleotides processively in the 3'- to 5'-direction.</text>
</comment>
<sequence>MSTQTFETEIGGRKLIVEFSDLAMHANGSVTVHFGETVVFATATMSEEPRESVGYFPLTVDYEEKFYAAGAILGSRFMRREGRPSEEAVLVGRLIDRTLRPLFNKKIRNAIQVVVTTLSVDGENDPDIPAVIAASLALATSDIPWAGPVSAVRIGGNVSSFITNPTYKEREAGSMDVIVSGKDGKINMIEAGTNEVSEDRMAEAFTHALAEMKKIEAFQRDIIEKTGKEKKEVPLFGDVPEVSDMFRKHFMERLNDIVYIFDKPTRNFRIGELKKEWMSFVEEHNPDALNAADDIFEEFIDEIVHENIFKEDKRPDKRALDEVRELKAMVGVLPRTHGSGIFYRGETHILSLVTLGAPSDVQLIEGMEIKTKKRFMHHYNFPPFSTGEVGRMGSPGRREIGHGALAERALIPVIPPQNEFPYTIRIVSEAMSSNGSTSMASVCASTLAMMDAGIPIKKPVAGIAMGLMMKNEKEYKVLTDIQGPEDHHGDMDFKAAGTADGLTAIQMDVKVEGVTVDILKDAMAAAKKARTQILGVIAGAIKEPRAELSKHAPRIIILSINPEKIKDVIGPGGKVINKIIDQTGAAIDIEQDGSIFITSTTQEGGKKAEEMILLLTKEFQSGEEVVGKVTRIFEFGAMVEIAPGQEGLVHISELAPWHVRKVTDIVKPGDMIPVKVKDIDDQGRINLSHKAARPDMKQSDFPENNDPDDHKHYEQRKRRR</sequence>
<dbReference type="InterPro" id="IPR020568">
    <property type="entry name" value="Ribosomal_Su5_D2-typ_SF"/>
</dbReference>
<dbReference type="SUPFAM" id="SSF50249">
    <property type="entry name" value="Nucleic acid-binding proteins"/>
    <property type="match status" value="1"/>
</dbReference>
<evidence type="ECO:0000256" key="2">
    <source>
        <dbReference type="ARBA" id="ARBA00022490"/>
    </source>
</evidence>
<dbReference type="Gene3D" id="2.40.50.140">
    <property type="entry name" value="Nucleic acid-binding proteins"/>
    <property type="match status" value="1"/>
</dbReference>
<keyword evidence="4 8" id="KW-0548">Nucleotidyltransferase</keyword>
<dbReference type="InterPro" id="IPR036456">
    <property type="entry name" value="PNPase_PH_RNA-bd_sf"/>
</dbReference>
<dbReference type="InterPro" id="IPR012340">
    <property type="entry name" value="NA-bd_OB-fold"/>
</dbReference>
<gene>
    <name evidence="8" type="primary">pnp</name>
    <name evidence="11" type="ORF">COU47_02340</name>
</gene>
<accession>A0A2H0TDF4</accession>
<dbReference type="Gene3D" id="3.30.1370.10">
    <property type="entry name" value="K Homology domain, type 1"/>
    <property type="match status" value="1"/>
</dbReference>
<dbReference type="CDD" id="cd11364">
    <property type="entry name" value="RNase_PH_PNPase_2"/>
    <property type="match status" value="1"/>
</dbReference>
<dbReference type="Pfam" id="PF03725">
    <property type="entry name" value="RNase_PH_C"/>
    <property type="match status" value="1"/>
</dbReference>
<comment type="similarity">
    <text evidence="1 8">Belongs to the polyribonucleotide nucleotidyltransferase family.</text>
</comment>
<dbReference type="InterPro" id="IPR036345">
    <property type="entry name" value="ExoRNase_PH_dom2_sf"/>
</dbReference>
<dbReference type="PROSITE" id="PS50084">
    <property type="entry name" value="KH_TYPE_1"/>
    <property type="match status" value="1"/>
</dbReference>
<evidence type="ECO:0000256" key="9">
    <source>
        <dbReference type="SAM" id="MobiDB-lite"/>
    </source>
</evidence>
<evidence type="ECO:0000256" key="1">
    <source>
        <dbReference type="ARBA" id="ARBA00007404"/>
    </source>
</evidence>